<protein>
    <submittedName>
        <fullName evidence="2">Winged helix-turn-helix transcriptional regulator</fullName>
    </submittedName>
</protein>
<dbReference type="GO" id="GO:0003700">
    <property type="term" value="F:DNA-binding transcription factor activity"/>
    <property type="evidence" value="ECO:0007669"/>
    <property type="project" value="InterPro"/>
</dbReference>
<comment type="caution">
    <text evidence="2">The sequence shown here is derived from an EMBL/GenBank/DDBJ whole genome shotgun (WGS) entry which is preliminary data.</text>
</comment>
<dbReference type="AlphaFoldDB" id="A0A926DV70"/>
<evidence type="ECO:0000313" key="2">
    <source>
        <dbReference type="EMBL" id="MBC8544513.1"/>
    </source>
</evidence>
<organism evidence="2 3">
    <name type="scientific">Bianquea renquensis</name>
    <dbReference type="NCBI Taxonomy" id="2763661"/>
    <lineage>
        <taxon>Bacteria</taxon>
        <taxon>Bacillati</taxon>
        <taxon>Bacillota</taxon>
        <taxon>Clostridia</taxon>
        <taxon>Eubacteriales</taxon>
        <taxon>Bianqueaceae</taxon>
        <taxon>Bianquea</taxon>
    </lineage>
</organism>
<dbReference type="Pfam" id="PF01022">
    <property type="entry name" value="HTH_5"/>
    <property type="match status" value="1"/>
</dbReference>
<dbReference type="SUPFAM" id="SSF46785">
    <property type="entry name" value="Winged helix' DNA-binding domain"/>
    <property type="match status" value="1"/>
</dbReference>
<sequence>MKINESLGVIHDAFFYCVAYFNRKTVVEYPSDNGIPEQIYFTNYDNLKTSKNALDPPEILYPLFYYDGKRSSVITAYFDQYIDLFYNTIDDFYSILLNISQFKKFVMEYYFGSYFNEKELQKLCLSEGETVVRAVGILSKTVDITRYTYMFFHFRELVSVVVDFFKHIIPLIESYHDKQKNQTRDILQKFISGDNERLVRKCLMKSDEGDSIPLKNQTYSVCYLNQHITKTSSQNRKYIFILGCNCHAYLAHLIDYRHVTMYSITKTIGHPVKIEIINELRKNDLTISQLARHLQLARTSISRYIQDLLDELVIIKARKSGPEIYYHLNVAYFRNARKTITRYLDETILDADTVLS</sequence>
<dbReference type="InterPro" id="IPR001845">
    <property type="entry name" value="HTH_ArsR_DNA-bd_dom"/>
</dbReference>
<evidence type="ECO:0000259" key="1">
    <source>
        <dbReference type="PROSITE" id="PS50987"/>
    </source>
</evidence>
<dbReference type="InterPro" id="IPR011991">
    <property type="entry name" value="ArsR-like_HTH"/>
</dbReference>
<dbReference type="SMART" id="SM00418">
    <property type="entry name" value="HTH_ARSR"/>
    <property type="match status" value="1"/>
</dbReference>
<dbReference type="RefSeq" id="WP_177715517.1">
    <property type="nucleotide sequence ID" value="NZ_JACRSQ010000023.1"/>
</dbReference>
<dbReference type="InterPro" id="IPR036390">
    <property type="entry name" value="WH_DNA-bd_sf"/>
</dbReference>
<accession>A0A926DV70</accession>
<dbReference type="Proteomes" id="UP000657006">
    <property type="component" value="Unassembled WGS sequence"/>
</dbReference>
<dbReference type="PROSITE" id="PS50987">
    <property type="entry name" value="HTH_ARSR_2"/>
    <property type="match status" value="1"/>
</dbReference>
<name>A0A926DV70_9FIRM</name>
<evidence type="ECO:0000313" key="3">
    <source>
        <dbReference type="Proteomes" id="UP000657006"/>
    </source>
</evidence>
<dbReference type="EMBL" id="JACRSQ010000023">
    <property type="protein sequence ID" value="MBC8544513.1"/>
    <property type="molecule type" value="Genomic_DNA"/>
</dbReference>
<dbReference type="Gene3D" id="1.10.10.10">
    <property type="entry name" value="Winged helix-like DNA-binding domain superfamily/Winged helix DNA-binding domain"/>
    <property type="match status" value="1"/>
</dbReference>
<proteinExistence type="predicted"/>
<feature type="domain" description="HTH arsR-type" evidence="1">
    <location>
        <begin position="253"/>
        <end position="348"/>
    </location>
</feature>
<dbReference type="CDD" id="cd00090">
    <property type="entry name" value="HTH_ARSR"/>
    <property type="match status" value="1"/>
</dbReference>
<dbReference type="InterPro" id="IPR036388">
    <property type="entry name" value="WH-like_DNA-bd_sf"/>
</dbReference>
<gene>
    <name evidence="2" type="ORF">H8730_13280</name>
</gene>
<reference evidence="2" key="1">
    <citation type="submission" date="2020-08" db="EMBL/GenBank/DDBJ databases">
        <title>Genome public.</title>
        <authorList>
            <person name="Liu C."/>
            <person name="Sun Q."/>
        </authorList>
    </citation>
    <scope>NUCLEOTIDE SEQUENCE</scope>
    <source>
        <strain evidence="2">NSJ-32</strain>
    </source>
</reference>
<keyword evidence="3" id="KW-1185">Reference proteome</keyword>